<dbReference type="PROSITE" id="PS51192">
    <property type="entry name" value="HELICASE_ATP_BIND_1"/>
    <property type="match status" value="1"/>
</dbReference>
<dbReference type="Pfam" id="PF02272">
    <property type="entry name" value="DHHA1"/>
    <property type="match status" value="1"/>
</dbReference>
<dbReference type="EMBL" id="JAIMFO010000008">
    <property type="protein sequence ID" value="MBY4798129.1"/>
    <property type="molecule type" value="Genomic_DNA"/>
</dbReference>
<evidence type="ECO:0000259" key="9">
    <source>
        <dbReference type="PROSITE" id="PS51192"/>
    </source>
</evidence>
<dbReference type="SUPFAM" id="SSF52540">
    <property type="entry name" value="P-loop containing nucleoside triphosphate hydrolases"/>
    <property type="match status" value="1"/>
</dbReference>
<dbReference type="PANTHER" id="PTHR30255">
    <property type="entry name" value="SINGLE-STRANDED-DNA-SPECIFIC EXONUCLEASE RECJ"/>
    <property type="match status" value="1"/>
</dbReference>
<dbReference type="Pfam" id="PF00271">
    <property type="entry name" value="Helicase_C"/>
    <property type="match status" value="1"/>
</dbReference>
<protein>
    <recommendedName>
        <fullName evidence="2">Single-stranded-DNA-specific exonuclease RecJ</fullName>
    </recommendedName>
</protein>
<keyword evidence="5" id="KW-0378">Hydrolase</keyword>
<evidence type="ECO:0000256" key="3">
    <source>
        <dbReference type="ARBA" id="ARBA00022722"/>
    </source>
</evidence>
<dbReference type="Gene3D" id="3.90.1640.30">
    <property type="match status" value="1"/>
</dbReference>
<evidence type="ECO:0000256" key="8">
    <source>
        <dbReference type="SAM" id="Coils"/>
    </source>
</evidence>
<dbReference type="InterPro" id="IPR003156">
    <property type="entry name" value="DHHA1_dom"/>
</dbReference>
<evidence type="ECO:0000256" key="7">
    <source>
        <dbReference type="ARBA" id="ARBA00022840"/>
    </source>
</evidence>
<dbReference type="InterPro" id="IPR001650">
    <property type="entry name" value="Helicase_C-like"/>
</dbReference>
<dbReference type="Gene3D" id="3.10.310.30">
    <property type="match status" value="1"/>
</dbReference>
<evidence type="ECO:0000313" key="11">
    <source>
        <dbReference type="EMBL" id="MBY4798129.1"/>
    </source>
</evidence>
<dbReference type="Proteomes" id="UP000700908">
    <property type="component" value="Unassembled WGS sequence"/>
</dbReference>
<dbReference type="SUPFAM" id="SSF64182">
    <property type="entry name" value="DHH phosphoesterases"/>
    <property type="match status" value="1"/>
</dbReference>
<dbReference type="InterPro" id="IPR014001">
    <property type="entry name" value="Helicase_ATP-bd"/>
</dbReference>
<sequence>MPSLRTSRRWSVASSNPQLERELSRGLNIAPLVARVMVSRGIGSVEEGRLFLSPSLERDWADPLIIPGMGEVADRVERAVRSGESIVVFGDFDVDGITSTCLLTEALRELGAEARPFIPRRFDEGYGISHEALERLVQEGAPGLVVTVDNGIAARHEAQYLADRGIDLVVTDHHEPGALVPEHIPLTDPKLDATGPSRELAGAGVALKLVHVLGERLGRPGLWRRYTEVAALGTVSDMMPLTPENRALVADGLARMRTTTRPGYIALAAMTRTDLATVTTEGLSFSLIPRLNAAGRMADPILALQLLMAADPIEAGRLAAELEEINQERRAIEADLTEQAVARVEAMPHRGRALVVAGEGWHEGVKGIVASRLVNRYRIPALLFSIEDGEARGSGRSVGSINLFEALERCSDLLIRFGGHAAAVGVTCAADKLDALQTRLNEVLCEYPAEAFEEVGEVAATVSLSELEIETISELSVLEPFGQGNRAPLFAATGVTMIDRACVGRTGDHVRFVATDGSRRVGAIMFRAPNPSELVACDTAVDVVFQAIAETWQGYTKTKLMVKDILLPDQAPTSDASEPLACLVRRTDALLASENQRICRSELACLDSAELTSALTHALIGANKPHPAQAQALDALQAGKDVLAIMGTGRGKSFIFQVHAAREAILKKHSSIFVYPLRALVADQAVHMRSALSELGLKIAVLTGETEGSRREEIYRDLAQSQVDIVLTTPEFLAIHKDRLARVMSCGFLVIDEAHHIAGAKAGDRSAYLELPCIRKALHDPVVLACTATAPAATFAEITAVLPTLELISDEASRPNLSIEDDRDLASRENRLVSIVAGGEKCVIYVNSRDQSAILASTLRRRVPELAQGIAFYHGGLTRQERALIESAFRSDDLCCIVSTSAFGEGVNLPDIRHVVLYHMPFSSTEFNQLSGRAGRDGKPAGIHLLYSARDARINERLLKDAAPPRPVLVTIYRALLSLWRSRQSAEPAMPVDARALVATCSALDRAFSLDVRAIPGALGIFCELGLIRLHTSHTAQLIEVIEEPERVDLFESIRYLEGLRAKMAFDSFRDWALEAAPRDMLARIIRPITPQA</sequence>
<feature type="domain" description="Helicase C-terminal" evidence="10">
    <location>
        <begin position="828"/>
        <end position="977"/>
    </location>
</feature>
<keyword evidence="4" id="KW-0547">Nucleotide-binding</keyword>
<dbReference type="InterPro" id="IPR004610">
    <property type="entry name" value="RecJ"/>
</dbReference>
<feature type="coiled-coil region" evidence="8">
    <location>
        <begin position="315"/>
        <end position="342"/>
    </location>
</feature>
<dbReference type="PANTHER" id="PTHR30255:SF2">
    <property type="entry name" value="SINGLE-STRANDED-DNA-SPECIFIC EXONUCLEASE RECJ"/>
    <property type="match status" value="1"/>
</dbReference>
<dbReference type="GO" id="GO:0004527">
    <property type="term" value="F:exonuclease activity"/>
    <property type="evidence" value="ECO:0007669"/>
    <property type="project" value="UniProtKB-KW"/>
</dbReference>
<comment type="caution">
    <text evidence="11">The sequence shown here is derived from an EMBL/GenBank/DDBJ whole genome shotgun (WGS) entry which is preliminary data.</text>
</comment>
<organism evidence="11 12">
    <name type="scientific">Collinsella ureilytica</name>
    <dbReference type="NCBI Taxonomy" id="2869515"/>
    <lineage>
        <taxon>Bacteria</taxon>
        <taxon>Bacillati</taxon>
        <taxon>Actinomycetota</taxon>
        <taxon>Coriobacteriia</taxon>
        <taxon>Coriobacteriales</taxon>
        <taxon>Coriobacteriaceae</taxon>
        <taxon>Collinsella</taxon>
    </lineage>
</organism>
<gene>
    <name evidence="11" type="primary">recJ</name>
    <name evidence="11" type="ORF">K6V98_07200</name>
</gene>
<dbReference type="Gene3D" id="3.40.50.300">
    <property type="entry name" value="P-loop containing nucleotide triphosphate hydrolases"/>
    <property type="match status" value="2"/>
</dbReference>
<dbReference type="InterPro" id="IPR038763">
    <property type="entry name" value="DHH_sf"/>
</dbReference>
<proteinExistence type="inferred from homology"/>
<dbReference type="PROSITE" id="PS51194">
    <property type="entry name" value="HELICASE_CTER"/>
    <property type="match status" value="1"/>
</dbReference>
<evidence type="ECO:0000313" key="12">
    <source>
        <dbReference type="Proteomes" id="UP000700908"/>
    </source>
</evidence>
<dbReference type="InterPro" id="IPR001667">
    <property type="entry name" value="DDH_dom"/>
</dbReference>
<evidence type="ECO:0000256" key="2">
    <source>
        <dbReference type="ARBA" id="ARBA00019841"/>
    </source>
</evidence>
<accession>A0ABS7ML80</accession>
<dbReference type="Pfam" id="PF00270">
    <property type="entry name" value="DEAD"/>
    <property type="match status" value="1"/>
</dbReference>
<dbReference type="InterPro" id="IPR041122">
    <property type="entry name" value="RecJ_OB"/>
</dbReference>
<evidence type="ECO:0000256" key="1">
    <source>
        <dbReference type="ARBA" id="ARBA00005915"/>
    </source>
</evidence>
<evidence type="ECO:0000256" key="6">
    <source>
        <dbReference type="ARBA" id="ARBA00022839"/>
    </source>
</evidence>
<keyword evidence="12" id="KW-1185">Reference proteome</keyword>
<feature type="domain" description="Helicase ATP-binding" evidence="9">
    <location>
        <begin position="633"/>
        <end position="808"/>
    </location>
</feature>
<dbReference type="SMART" id="SM00490">
    <property type="entry name" value="HELICc"/>
    <property type="match status" value="1"/>
</dbReference>
<evidence type="ECO:0000256" key="5">
    <source>
        <dbReference type="ARBA" id="ARBA00022801"/>
    </source>
</evidence>
<evidence type="ECO:0000256" key="4">
    <source>
        <dbReference type="ARBA" id="ARBA00022741"/>
    </source>
</evidence>
<dbReference type="InterPro" id="IPR011545">
    <property type="entry name" value="DEAD/DEAH_box_helicase_dom"/>
</dbReference>
<dbReference type="InterPro" id="IPR051673">
    <property type="entry name" value="SSDNA_exonuclease_RecJ"/>
</dbReference>
<name>A0ABS7ML80_9ACTN</name>
<reference evidence="11 12" key="1">
    <citation type="submission" date="2021-08" db="EMBL/GenBank/DDBJ databases">
        <title>Collinsella faecalis sp. nov. isolated from swine faeces.</title>
        <authorList>
            <person name="Oh B.S."/>
            <person name="Lee J.H."/>
        </authorList>
    </citation>
    <scope>NUCLEOTIDE SEQUENCE [LARGE SCALE GENOMIC DNA]</scope>
    <source>
        <strain evidence="11 12">AGMB00827</strain>
    </source>
</reference>
<keyword evidence="3" id="KW-0540">Nuclease</keyword>
<dbReference type="RefSeq" id="WP_222199854.1">
    <property type="nucleotide sequence ID" value="NZ_JAIMFO010000008.1"/>
</dbReference>
<keyword evidence="8" id="KW-0175">Coiled coil</keyword>
<dbReference type="InterPro" id="IPR027417">
    <property type="entry name" value="P-loop_NTPase"/>
</dbReference>
<evidence type="ECO:0000259" key="10">
    <source>
        <dbReference type="PROSITE" id="PS51194"/>
    </source>
</evidence>
<comment type="similarity">
    <text evidence="1">Belongs to the RecJ family.</text>
</comment>
<dbReference type="Pfam" id="PF01368">
    <property type="entry name" value="DHH"/>
    <property type="match status" value="1"/>
</dbReference>
<keyword evidence="7" id="KW-0067">ATP-binding</keyword>
<dbReference type="Pfam" id="PF17768">
    <property type="entry name" value="RecJ_OB"/>
    <property type="match status" value="1"/>
</dbReference>
<dbReference type="NCBIfam" id="TIGR00644">
    <property type="entry name" value="recJ"/>
    <property type="match status" value="1"/>
</dbReference>
<dbReference type="SMART" id="SM00487">
    <property type="entry name" value="DEXDc"/>
    <property type="match status" value="1"/>
</dbReference>
<keyword evidence="6 11" id="KW-0269">Exonuclease</keyword>